<dbReference type="GO" id="GO:0047134">
    <property type="term" value="F:protein-disulfide reductase [NAD(P)H] activity"/>
    <property type="evidence" value="ECO:0007669"/>
    <property type="project" value="InterPro"/>
</dbReference>
<accession>A0A498SRQ7</accession>
<dbReference type="Proteomes" id="UP000276991">
    <property type="component" value="Unassembled WGS sequence"/>
</dbReference>
<dbReference type="PANTHER" id="PTHR12452:SF0">
    <property type="entry name" value="THIOREDOXIN DOMAIN-CONTAINING PROTEIN 17"/>
    <property type="match status" value="1"/>
</dbReference>
<feature type="domain" description="Thioredoxin" evidence="3">
    <location>
        <begin position="7"/>
        <end position="126"/>
    </location>
</feature>
<evidence type="ECO:0000313" key="5">
    <source>
        <dbReference type="Proteomes" id="UP000276991"/>
    </source>
</evidence>
<proteinExistence type="inferred from homology"/>
<evidence type="ECO:0000256" key="2">
    <source>
        <dbReference type="ARBA" id="ARBA00016949"/>
    </source>
</evidence>
<dbReference type="PANTHER" id="PTHR12452">
    <property type="entry name" value="42-9-9 PROTEIN-RELATED"/>
    <property type="match status" value="1"/>
</dbReference>
<dbReference type="SUPFAM" id="SSF52833">
    <property type="entry name" value="Thioredoxin-like"/>
    <property type="match status" value="1"/>
</dbReference>
<dbReference type="OrthoDB" id="78947at2759"/>
<protein>
    <recommendedName>
        <fullName evidence="2">Thioredoxin domain-containing protein 17</fullName>
    </recommendedName>
</protein>
<evidence type="ECO:0000313" key="4">
    <source>
        <dbReference type="EMBL" id="VBB33823.1"/>
    </source>
</evidence>
<gene>
    <name evidence="4" type="ORF">NAV_LOCUS8614</name>
</gene>
<reference evidence="4 5" key="1">
    <citation type="submission" date="2018-08" db="EMBL/GenBank/DDBJ databases">
        <authorList>
            <person name="Laetsch R D."/>
            <person name="Stevens L."/>
            <person name="Kumar S."/>
            <person name="Blaxter L. M."/>
        </authorList>
    </citation>
    <scope>NUCLEOTIDE SEQUENCE [LARGE SCALE GENOMIC DNA]</scope>
</reference>
<sequence length="128" mass="14680">MFTRKKVEGLNELDELLKDVKCRAVILFTGSKDDGKSWCPDCVRAEPIIEKVIEEIVSSGDTDTDFAFIECGVGLRTDWKDQTNAFRTDERFKLKEIPTLLDYNNKVKRLSGEQCANELLVKELFLED</sequence>
<dbReference type="InterPro" id="IPR010357">
    <property type="entry name" value="TXNDC17_dom"/>
</dbReference>
<name>A0A498SRQ7_ACAVI</name>
<keyword evidence="5" id="KW-1185">Reference proteome</keyword>
<dbReference type="InterPro" id="IPR036249">
    <property type="entry name" value="Thioredoxin-like_sf"/>
</dbReference>
<organism evidence="4 5">
    <name type="scientific">Acanthocheilonema viteae</name>
    <name type="common">Filarial nematode worm</name>
    <name type="synonym">Dipetalonema viteae</name>
    <dbReference type="NCBI Taxonomy" id="6277"/>
    <lineage>
        <taxon>Eukaryota</taxon>
        <taxon>Metazoa</taxon>
        <taxon>Ecdysozoa</taxon>
        <taxon>Nematoda</taxon>
        <taxon>Chromadorea</taxon>
        <taxon>Rhabditida</taxon>
        <taxon>Spirurina</taxon>
        <taxon>Spiruromorpha</taxon>
        <taxon>Filarioidea</taxon>
        <taxon>Onchocercidae</taxon>
        <taxon>Acanthocheilonema</taxon>
    </lineage>
</organism>
<dbReference type="EMBL" id="UPTC01002742">
    <property type="protein sequence ID" value="VBB33823.1"/>
    <property type="molecule type" value="Genomic_DNA"/>
</dbReference>
<dbReference type="AlphaFoldDB" id="A0A498SRQ7"/>
<comment type="similarity">
    <text evidence="1">Belongs to the thioredoxin family.</text>
</comment>
<evidence type="ECO:0000256" key="1">
    <source>
        <dbReference type="ARBA" id="ARBA00008987"/>
    </source>
</evidence>
<dbReference type="InterPro" id="IPR045108">
    <property type="entry name" value="TXNDC17-like"/>
</dbReference>
<dbReference type="STRING" id="6277.A0A498SRQ7"/>
<dbReference type="Pfam" id="PF06110">
    <property type="entry name" value="TXD17-like_Trx"/>
    <property type="match status" value="1"/>
</dbReference>
<evidence type="ECO:0000259" key="3">
    <source>
        <dbReference type="Pfam" id="PF06110"/>
    </source>
</evidence>
<dbReference type="Gene3D" id="3.40.30.10">
    <property type="entry name" value="Glutaredoxin"/>
    <property type="match status" value="1"/>
</dbReference>
<dbReference type="GO" id="GO:0005829">
    <property type="term" value="C:cytosol"/>
    <property type="evidence" value="ECO:0007669"/>
    <property type="project" value="TreeGrafter"/>
</dbReference>